<evidence type="ECO:0008006" key="3">
    <source>
        <dbReference type="Google" id="ProtNLM"/>
    </source>
</evidence>
<dbReference type="RefSeq" id="WP_263414152.1">
    <property type="nucleotide sequence ID" value="NZ_BAABBH010000001.1"/>
</dbReference>
<evidence type="ECO:0000313" key="1">
    <source>
        <dbReference type="EMBL" id="MFN2974279.1"/>
    </source>
</evidence>
<gene>
    <name evidence="1" type="ORF">ACK2TP_00745</name>
</gene>
<keyword evidence="2" id="KW-1185">Reference proteome</keyword>
<comment type="caution">
    <text evidence="1">The sequence shown here is derived from an EMBL/GenBank/DDBJ whole genome shotgun (WGS) entry which is preliminary data.</text>
</comment>
<sequence length="135" mass="14145">MSAGFASGARASALSAARTLGRTAALVRLPSPPLAATPGEELGLPSPEFHDISIAPCAVRMRSDGSRELLVAAPTLETALGVSDSDAARQTLASAAFVQVGSDSLLLREVQPLAIRGRAYLYRLFLRETRAEARV</sequence>
<dbReference type="EMBL" id="JBJYXY010000001">
    <property type="protein sequence ID" value="MFN2974279.1"/>
    <property type="molecule type" value="Genomic_DNA"/>
</dbReference>
<proteinExistence type="predicted"/>
<evidence type="ECO:0000313" key="2">
    <source>
        <dbReference type="Proteomes" id="UP001634747"/>
    </source>
</evidence>
<name>A0ABW9KFF3_9BACT</name>
<reference evidence="1 2" key="1">
    <citation type="submission" date="2024-12" db="EMBL/GenBank/DDBJ databases">
        <authorList>
            <person name="Lee Y."/>
        </authorList>
    </citation>
    <scope>NUCLEOTIDE SEQUENCE [LARGE SCALE GENOMIC DNA]</scope>
    <source>
        <strain evidence="1 2">03SUJ4</strain>
    </source>
</reference>
<accession>A0ABW9KFF3</accession>
<protein>
    <recommendedName>
        <fullName evidence="3">UTRA domain-containing protein</fullName>
    </recommendedName>
</protein>
<dbReference type="Proteomes" id="UP001634747">
    <property type="component" value="Unassembled WGS sequence"/>
</dbReference>
<organism evidence="1 2">
    <name type="scientific">Terriglobus aquaticus</name>
    <dbReference type="NCBI Taxonomy" id="940139"/>
    <lineage>
        <taxon>Bacteria</taxon>
        <taxon>Pseudomonadati</taxon>
        <taxon>Acidobacteriota</taxon>
        <taxon>Terriglobia</taxon>
        <taxon>Terriglobales</taxon>
        <taxon>Acidobacteriaceae</taxon>
        <taxon>Terriglobus</taxon>
    </lineage>
</organism>